<dbReference type="InterPro" id="IPR003838">
    <property type="entry name" value="ABC3_permease_C"/>
</dbReference>
<feature type="transmembrane region" description="Helical" evidence="7">
    <location>
        <begin position="283"/>
        <end position="305"/>
    </location>
</feature>
<evidence type="ECO:0000256" key="2">
    <source>
        <dbReference type="ARBA" id="ARBA00022448"/>
    </source>
</evidence>
<comment type="caution">
    <text evidence="10">The sequence shown here is derived from an EMBL/GenBank/DDBJ whole genome shotgun (WGS) entry which is preliminary data.</text>
</comment>
<evidence type="ECO:0000256" key="3">
    <source>
        <dbReference type="ARBA" id="ARBA00022475"/>
    </source>
</evidence>
<evidence type="ECO:0000256" key="7">
    <source>
        <dbReference type="SAM" id="Phobius"/>
    </source>
</evidence>
<evidence type="ECO:0000256" key="5">
    <source>
        <dbReference type="ARBA" id="ARBA00022989"/>
    </source>
</evidence>
<keyword evidence="2" id="KW-0813">Transport</keyword>
<gene>
    <name evidence="10" type="ORF">FHP88_01685</name>
</gene>
<evidence type="ECO:0000313" key="11">
    <source>
        <dbReference type="Proteomes" id="UP000316649"/>
    </source>
</evidence>
<feature type="transmembrane region" description="Helical" evidence="7">
    <location>
        <begin position="368"/>
        <end position="390"/>
    </location>
</feature>
<dbReference type="OrthoDB" id="7298150at2"/>
<evidence type="ECO:0000256" key="6">
    <source>
        <dbReference type="ARBA" id="ARBA00023136"/>
    </source>
</evidence>
<dbReference type="Pfam" id="PF12704">
    <property type="entry name" value="MacB_PCD"/>
    <property type="match status" value="1"/>
</dbReference>
<dbReference type="RefSeq" id="WP_144357249.1">
    <property type="nucleotide sequence ID" value="NZ_VMNH01000003.1"/>
</dbReference>
<evidence type="ECO:0000313" key="10">
    <source>
        <dbReference type="EMBL" id="TVO78404.1"/>
    </source>
</evidence>
<dbReference type="Proteomes" id="UP000316649">
    <property type="component" value="Unassembled WGS sequence"/>
</dbReference>
<keyword evidence="3" id="KW-1003">Cell membrane</keyword>
<dbReference type="InterPro" id="IPR025857">
    <property type="entry name" value="MacB_PCD"/>
</dbReference>
<proteinExistence type="predicted"/>
<evidence type="ECO:0000259" key="8">
    <source>
        <dbReference type="Pfam" id="PF02687"/>
    </source>
</evidence>
<sequence>MISLAGRDIQHAWGKFVFTGVGLGLLIGVTLTMAGVYRGMVDDAKVLLDNSGADLWVVQKDTLGPYAESSSIYDDIWRGVRSIPGVARVANVTYLTMQVQQGERDVRAMVTGVTAGEPGLPGWPPQLVAGRQITRGHYEAVADIASGFQLGDRIQIRRNEYTVVGLTRRMVSSSGDPMIFIPLRDAQEAQFLKDNDAIRQQRRRTSENPAFNRPGVPGLLDAVIASQSTNASVNAVLVQIKPGQNAQTIAESIRRWKRLTVYTRSQMEEILVGKLIATSSKQIGMFLVILAIVSAAIVAFIIYTLTLGKIREIAVLKLIGTRNRTIAGLIMQQAIALGVIGFVVGKITATLWAPVFPKYVLLQPLDSVIGFITVIIICVLASIIAIRAALKVDPAEAIGG</sequence>
<dbReference type="PANTHER" id="PTHR43738">
    <property type="entry name" value="ABC TRANSPORTER, MEMBRANE PROTEIN"/>
    <property type="match status" value="1"/>
</dbReference>
<feature type="transmembrane region" description="Helical" evidence="7">
    <location>
        <begin position="12"/>
        <end position="37"/>
    </location>
</feature>
<reference evidence="10 11" key="1">
    <citation type="submission" date="2019-07" db="EMBL/GenBank/DDBJ databases">
        <title>The pathways for chlorine oxyanion respiration interact through the shared metabolite chlorate.</title>
        <authorList>
            <person name="Barnum T.P."/>
            <person name="Cheng Y."/>
            <person name="Hill K.A."/>
            <person name="Lucas L.N."/>
            <person name="Carlson H.K."/>
            <person name="Coates J.D."/>
        </authorList>
    </citation>
    <scope>NUCLEOTIDE SEQUENCE [LARGE SCALE GENOMIC DNA]</scope>
    <source>
        <strain evidence="10 11">BK-1</strain>
    </source>
</reference>
<feature type="domain" description="ABC3 transporter permease C-terminal" evidence="8">
    <location>
        <begin position="285"/>
        <end position="394"/>
    </location>
</feature>
<dbReference type="GO" id="GO:0005886">
    <property type="term" value="C:plasma membrane"/>
    <property type="evidence" value="ECO:0007669"/>
    <property type="project" value="UniProtKB-SubCell"/>
</dbReference>
<dbReference type="PANTHER" id="PTHR43738:SF1">
    <property type="entry name" value="HEMIN TRANSPORT SYSTEM PERMEASE PROTEIN HRTB-RELATED"/>
    <property type="match status" value="1"/>
</dbReference>
<dbReference type="AlphaFoldDB" id="A0A558DP53"/>
<keyword evidence="4 7" id="KW-0812">Transmembrane</keyword>
<dbReference type="InterPro" id="IPR051125">
    <property type="entry name" value="ABC-4/HrtB_transporter"/>
</dbReference>
<keyword evidence="6 7" id="KW-0472">Membrane</keyword>
<keyword evidence="5 7" id="KW-1133">Transmembrane helix</keyword>
<protein>
    <submittedName>
        <fullName evidence="10">ABC transporter permease</fullName>
    </submittedName>
</protein>
<evidence type="ECO:0000259" key="9">
    <source>
        <dbReference type="Pfam" id="PF12704"/>
    </source>
</evidence>
<evidence type="ECO:0000256" key="4">
    <source>
        <dbReference type="ARBA" id="ARBA00022692"/>
    </source>
</evidence>
<comment type="subcellular location">
    <subcellularLocation>
        <location evidence="1">Cell membrane</location>
        <topology evidence="1">Multi-pass membrane protein</topology>
    </subcellularLocation>
</comment>
<accession>A0A558DP53</accession>
<organism evidence="10 11">
    <name type="scientific">Sedimenticola selenatireducens</name>
    <dbReference type="NCBI Taxonomy" id="191960"/>
    <lineage>
        <taxon>Bacteria</taxon>
        <taxon>Pseudomonadati</taxon>
        <taxon>Pseudomonadota</taxon>
        <taxon>Gammaproteobacteria</taxon>
        <taxon>Chromatiales</taxon>
        <taxon>Sedimenticolaceae</taxon>
        <taxon>Sedimenticola</taxon>
    </lineage>
</organism>
<name>A0A558DP53_9GAMM</name>
<feature type="transmembrane region" description="Helical" evidence="7">
    <location>
        <begin position="326"/>
        <end position="348"/>
    </location>
</feature>
<evidence type="ECO:0000256" key="1">
    <source>
        <dbReference type="ARBA" id="ARBA00004651"/>
    </source>
</evidence>
<dbReference type="Pfam" id="PF02687">
    <property type="entry name" value="FtsX"/>
    <property type="match status" value="1"/>
</dbReference>
<keyword evidence="11" id="KW-1185">Reference proteome</keyword>
<feature type="domain" description="MacB-like periplasmic core" evidence="9">
    <location>
        <begin position="22"/>
        <end position="255"/>
    </location>
</feature>
<dbReference type="EMBL" id="VMNH01000003">
    <property type="protein sequence ID" value="TVO78404.1"/>
    <property type="molecule type" value="Genomic_DNA"/>
</dbReference>